<gene>
    <name evidence="1" type="ORF">FO014_09215</name>
</gene>
<dbReference type="Proteomes" id="UP000430368">
    <property type="component" value="Chromosome"/>
</dbReference>
<organism evidence="1 2">
    <name type="scientific">Serratia rhizosphaerae</name>
    <dbReference type="NCBI Taxonomy" id="2597702"/>
    <lineage>
        <taxon>Bacteria</taxon>
        <taxon>Pseudomonadati</taxon>
        <taxon>Pseudomonadota</taxon>
        <taxon>Gammaproteobacteria</taxon>
        <taxon>Enterobacterales</taxon>
        <taxon>Yersiniaceae</taxon>
        <taxon>Serratia</taxon>
    </lineage>
</organism>
<sequence length="31" mass="3415">MIRVTERGQRTCSLKYDGYGQKKTLAGPASV</sequence>
<reference evidence="1 2" key="1">
    <citation type="submission" date="2019-07" db="EMBL/GenBank/DDBJ databases">
        <title>Serratia dokdonensis sp. nov., an elicitor of systemic resistance in Nicotiana Tabacum.</title>
        <authorList>
            <person name="Son J.-S."/>
            <person name="Hwang Y.-J."/>
            <person name="Lee S.-Y."/>
            <person name="Ghim S.-Y."/>
        </authorList>
    </citation>
    <scope>NUCLEOTIDE SEQUENCE [LARGE SCALE GENOMIC DNA]</scope>
    <source>
        <strain evidence="1 2">KUDC3025</strain>
    </source>
</reference>
<evidence type="ECO:0000313" key="1">
    <source>
        <dbReference type="EMBL" id="QHA87113.1"/>
    </source>
</evidence>
<evidence type="ECO:0000313" key="2">
    <source>
        <dbReference type="Proteomes" id="UP000430368"/>
    </source>
</evidence>
<protein>
    <submittedName>
        <fullName evidence="1">Uncharacterized protein</fullName>
    </submittedName>
</protein>
<keyword evidence="2" id="KW-1185">Reference proteome</keyword>
<accession>A0ABX6GLG3</accession>
<proteinExistence type="predicted"/>
<name>A0ABX6GLG3_9GAMM</name>
<dbReference type="EMBL" id="CP041764">
    <property type="protein sequence ID" value="QHA87113.1"/>
    <property type="molecule type" value="Genomic_DNA"/>
</dbReference>